<evidence type="ECO:0000313" key="1">
    <source>
        <dbReference type="EMBL" id="SBW09996.1"/>
    </source>
</evidence>
<reference evidence="1" key="1">
    <citation type="submission" date="2016-04" db="EMBL/GenBank/DDBJ databases">
        <authorList>
            <person name="Evans L.H."/>
            <person name="Alamgir A."/>
            <person name="Owens N."/>
            <person name="Weber N.D."/>
            <person name="Virtaneva K."/>
            <person name="Barbian K."/>
            <person name="Babar A."/>
            <person name="Rosenke K."/>
        </authorList>
    </citation>
    <scope>NUCLEOTIDE SEQUENCE</scope>
    <source>
        <strain evidence="1">92-2</strain>
    </source>
</reference>
<name>A0A212KE60_9BACT</name>
<protein>
    <recommendedName>
        <fullName evidence="2">DUF4411 family protein</fullName>
    </recommendedName>
</protein>
<dbReference type="Gene3D" id="3.40.50.1010">
    <property type="entry name" value="5'-nuclease"/>
    <property type="match status" value="1"/>
</dbReference>
<dbReference type="Pfam" id="PF14367">
    <property type="entry name" value="DUF4411"/>
    <property type="match status" value="1"/>
</dbReference>
<evidence type="ECO:0008006" key="2">
    <source>
        <dbReference type="Google" id="ProtNLM"/>
    </source>
</evidence>
<dbReference type="AlphaFoldDB" id="A0A212KE60"/>
<dbReference type="SUPFAM" id="SSF88723">
    <property type="entry name" value="PIN domain-like"/>
    <property type="match status" value="1"/>
</dbReference>
<accession>A0A212KE60</accession>
<sequence>MTYILDANFFIEANRFHLPIEQHPAFWSWLANLAVNHTISIPHAVYEELMVGKDAISAWLAPLKADLVNDTAAVTQISRVMAEGYGAIDEVTLEKLRADPWVIAQALAQGRTVVTSEKPGRHTAPHNKKISSVCQCLHIPCQTITAFLWDVRTQLPV</sequence>
<proteinExistence type="predicted"/>
<organism evidence="1">
    <name type="scientific">uncultured Desulfovibrio sp</name>
    <dbReference type="NCBI Taxonomy" id="167968"/>
    <lineage>
        <taxon>Bacteria</taxon>
        <taxon>Pseudomonadati</taxon>
        <taxon>Thermodesulfobacteriota</taxon>
        <taxon>Desulfovibrionia</taxon>
        <taxon>Desulfovibrionales</taxon>
        <taxon>Desulfovibrionaceae</taxon>
        <taxon>Desulfovibrio</taxon>
        <taxon>environmental samples</taxon>
    </lineage>
</organism>
<dbReference type="RefSeq" id="WP_296936937.1">
    <property type="nucleotide sequence ID" value="NZ_LT598928.1"/>
</dbReference>
<dbReference type="EMBL" id="FLUP01000001">
    <property type="protein sequence ID" value="SBW09996.1"/>
    <property type="molecule type" value="Genomic_DNA"/>
</dbReference>
<dbReference type="InterPro" id="IPR029060">
    <property type="entry name" value="PIN-like_dom_sf"/>
</dbReference>
<gene>
    <name evidence="1" type="ORF">KM92DES2_12849</name>
</gene>
<dbReference type="InterPro" id="IPR016541">
    <property type="entry name" value="UCP008505"/>
</dbReference>